<dbReference type="Proteomes" id="UP000001542">
    <property type="component" value="Unassembled WGS sequence"/>
</dbReference>
<dbReference type="Pfam" id="PF04577">
    <property type="entry name" value="Glyco_transf_61"/>
    <property type="match status" value="1"/>
</dbReference>
<dbReference type="KEGG" id="tva:4761808"/>
<accession>A2ETS9</accession>
<dbReference type="InParanoid" id="A2ETS9"/>
<dbReference type="VEuPathDB" id="TrichDB:TVAG_314900"/>
<evidence type="ECO:0000313" key="3">
    <source>
        <dbReference type="Proteomes" id="UP000001542"/>
    </source>
</evidence>
<reference evidence="2" key="1">
    <citation type="submission" date="2006-10" db="EMBL/GenBank/DDBJ databases">
        <authorList>
            <person name="Amadeo P."/>
            <person name="Zhao Q."/>
            <person name="Wortman J."/>
            <person name="Fraser-Liggett C."/>
            <person name="Carlton J."/>
        </authorList>
    </citation>
    <scope>NUCLEOTIDE SEQUENCE</scope>
    <source>
        <strain evidence="2">G3</strain>
    </source>
</reference>
<evidence type="ECO:0000313" key="2">
    <source>
        <dbReference type="EMBL" id="EAY03960.1"/>
    </source>
</evidence>
<dbReference type="EMBL" id="DS113489">
    <property type="protein sequence ID" value="EAY03960.1"/>
    <property type="molecule type" value="Genomic_DNA"/>
</dbReference>
<dbReference type="VEuPathDB" id="TrichDB:TVAGG3_0045890"/>
<sequence>MPKFSKIYPIRIVGTINKIPKSHILFKSKYNSSFLHSSSTIYHVTLHSPSLTDSYNSNAKNLDTHFFVLTQVYVNAEGGMVFDNKYYEYPDDPSSLFSHRNHAGLTPVKYHIHELINVGYGYCKTNFGHCIEDFFTPLLMIPEYIRQSSKILVNSLPSITDELFELFGIKNENRVYINANVWMSVDKVYIIAEKTHFLSIYGMSTLNLKRFFHEKFELDKIRSSRYCYSNRGYMKPRYIHNLDELMEKVSKKWPNIKWEFVPDNHSSVRESAKEWKTIKLIFCPIGSNVAKAIFMEDNSVVVTPTSERTEWSISQYCVACLIFEIQFDALKGDHLIGNGSPVDINLSLKMIEAGLYCVENHCWPQSVF</sequence>
<gene>
    <name evidence="2" type="ORF">TVAG_314900</name>
</gene>
<protein>
    <recommendedName>
        <fullName evidence="1">Glycosyltransferase 61 catalytic domain-containing protein</fullName>
    </recommendedName>
</protein>
<dbReference type="GO" id="GO:0016757">
    <property type="term" value="F:glycosyltransferase activity"/>
    <property type="evidence" value="ECO:0000318"/>
    <property type="project" value="GO_Central"/>
</dbReference>
<proteinExistence type="predicted"/>
<dbReference type="InterPro" id="IPR049625">
    <property type="entry name" value="Glyco_transf_61_cat"/>
</dbReference>
<feature type="domain" description="Glycosyltransferase 61 catalytic" evidence="1">
    <location>
        <begin position="127"/>
        <end position="302"/>
    </location>
</feature>
<dbReference type="RefSeq" id="XP_001316183.1">
    <property type="nucleotide sequence ID" value="XM_001316148.1"/>
</dbReference>
<organism evidence="2 3">
    <name type="scientific">Trichomonas vaginalis (strain ATCC PRA-98 / G3)</name>
    <dbReference type="NCBI Taxonomy" id="412133"/>
    <lineage>
        <taxon>Eukaryota</taxon>
        <taxon>Metamonada</taxon>
        <taxon>Parabasalia</taxon>
        <taxon>Trichomonadida</taxon>
        <taxon>Trichomonadidae</taxon>
        <taxon>Trichomonas</taxon>
    </lineage>
</organism>
<name>A2ETS9_TRIV3</name>
<evidence type="ECO:0000259" key="1">
    <source>
        <dbReference type="Pfam" id="PF04577"/>
    </source>
</evidence>
<reference evidence="2" key="2">
    <citation type="journal article" date="2007" name="Science">
        <title>Draft genome sequence of the sexually transmitted pathogen Trichomonas vaginalis.</title>
        <authorList>
            <person name="Carlton J.M."/>
            <person name="Hirt R.P."/>
            <person name="Silva J.C."/>
            <person name="Delcher A.L."/>
            <person name="Schatz M."/>
            <person name="Zhao Q."/>
            <person name="Wortman J.R."/>
            <person name="Bidwell S.L."/>
            <person name="Alsmark U.C.M."/>
            <person name="Besteiro S."/>
            <person name="Sicheritz-Ponten T."/>
            <person name="Noel C.J."/>
            <person name="Dacks J.B."/>
            <person name="Foster P.G."/>
            <person name="Simillion C."/>
            <person name="Van de Peer Y."/>
            <person name="Miranda-Saavedra D."/>
            <person name="Barton G.J."/>
            <person name="Westrop G.D."/>
            <person name="Mueller S."/>
            <person name="Dessi D."/>
            <person name="Fiori P.L."/>
            <person name="Ren Q."/>
            <person name="Paulsen I."/>
            <person name="Zhang H."/>
            <person name="Bastida-Corcuera F.D."/>
            <person name="Simoes-Barbosa A."/>
            <person name="Brown M.T."/>
            <person name="Hayes R.D."/>
            <person name="Mukherjee M."/>
            <person name="Okumura C.Y."/>
            <person name="Schneider R."/>
            <person name="Smith A.J."/>
            <person name="Vanacova S."/>
            <person name="Villalvazo M."/>
            <person name="Haas B.J."/>
            <person name="Pertea M."/>
            <person name="Feldblyum T.V."/>
            <person name="Utterback T.R."/>
            <person name="Shu C.L."/>
            <person name="Osoegawa K."/>
            <person name="de Jong P.J."/>
            <person name="Hrdy I."/>
            <person name="Horvathova L."/>
            <person name="Zubacova Z."/>
            <person name="Dolezal P."/>
            <person name="Malik S.B."/>
            <person name="Logsdon J.M. Jr."/>
            <person name="Henze K."/>
            <person name="Gupta A."/>
            <person name="Wang C.C."/>
            <person name="Dunne R.L."/>
            <person name="Upcroft J.A."/>
            <person name="Upcroft P."/>
            <person name="White O."/>
            <person name="Salzberg S.L."/>
            <person name="Tang P."/>
            <person name="Chiu C.-H."/>
            <person name="Lee Y.-S."/>
            <person name="Embley T.M."/>
            <person name="Coombs G.H."/>
            <person name="Mottram J.C."/>
            <person name="Tachezy J."/>
            <person name="Fraser-Liggett C.M."/>
            <person name="Johnson P.J."/>
        </authorList>
    </citation>
    <scope>NUCLEOTIDE SEQUENCE [LARGE SCALE GENOMIC DNA]</scope>
    <source>
        <strain evidence="2">G3</strain>
    </source>
</reference>
<keyword evidence="3" id="KW-1185">Reference proteome</keyword>
<dbReference type="AlphaFoldDB" id="A2ETS9"/>